<name>A0ACC2IQ51_9PLEO</name>
<evidence type="ECO:0000313" key="2">
    <source>
        <dbReference type="Proteomes" id="UP001153331"/>
    </source>
</evidence>
<reference evidence="1" key="1">
    <citation type="submission" date="2022-11" db="EMBL/GenBank/DDBJ databases">
        <title>Genome Sequence of Boeremia exigua.</title>
        <authorList>
            <person name="Buettner E."/>
        </authorList>
    </citation>
    <scope>NUCLEOTIDE SEQUENCE</scope>
    <source>
        <strain evidence="1">CU02</strain>
    </source>
</reference>
<proteinExistence type="predicted"/>
<comment type="caution">
    <text evidence="1">The sequence shown here is derived from an EMBL/GenBank/DDBJ whole genome shotgun (WGS) entry which is preliminary data.</text>
</comment>
<protein>
    <submittedName>
        <fullName evidence="1">Uncharacterized protein</fullName>
    </submittedName>
</protein>
<organism evidence="1 2">
    <name type="scientific">Boeremia exigua</name>
    <dbReference type="NCBI Taxonomy" id="749465"/>
    <lineage>
        <taxon>Eukaryota</taxon>
        <taxon>Fungi</taxon>
        <taxon>Dikarya</taxon>
        <taxon>Ascomycota</taxon>
        <taxon>Pezizomycotina</taxon>
        <taxon>Dothideomycetes</taxon>
        <taxon>Pleosporomycetidae</taxon>
        <taxon>Pleosporales</taxon>
        <taxon>Pleosporineae</taxon>
        <taxon>Didymellaceae</taxon>
        <taxon>Boeremia</taxon>
    </lineage>
</organism>
<dbReference type="Proteomes" id="UP001153331">
    <property type="component" value="Unassembled WGS sequence"/>
</dbReference>
<dbReference type="EMBL" id="JAPHNI010000057">
    <property type="protein sequence ID" value="KAJ8117316.1"/>
    <property type="molecule type" value="Genomic_DNA"/>
</dbReference>
<evidence type="ECO:0000313" key="1">
    <source>
        <dbReference type="EMBL" id="KAJ8117316.1"/>
    </source>
</evidence>
<accession>A0ACC2IQ51</accession>
<sequence>MHRYEECSSQVDDIAQQEPRHVQVQEDDAASSGDASTGPQGSEKPSLTKHKLVQPVLQSYSKSQTVGRLQTVVLGSYALAFRAALLASVGVCYTQYLWALLRTRVLKVSLVEDLFQIQTNALHLASARVYISAPILAAVAVFSWLAPIALAYTSGTLVIELLSVPIDTPINVSVFHAKDSMYTTSPQALSRVSCYDPNRSNERGALEKTWMQPYNASVLDTCESFAAQSSDLNYISRLSLMSGTLTSSVLPIGENASYSTHFWGTTLECQVLNRTIEKTTTPNYTQYSGGSVWVARDFSSGCRLWSSNPWDFSIEDTALIYRITQSSDTFHYYPCTDGFSLPETGIQFLVNVTDTVCRPRLTRYALNVSYYGGAQHILYDLDSEQSIPAYSSRFKNFNGTYEQWVHFSDAMAVYYDFASNFNRSLVVDEPTIFNTTDVSPIPTLHTASNGTIVETCLIYRSPISVIEQQDGFRDRTCNPSIPDIWALSVFERRYTREYDIYGDLRDITCPHFDAELAKELLINTTISMLSLNLNIDTVNGTTTRTFNMYRFRDKLAFFLPYSLSLGLAIPIIVLGLAAFYTTNDRTSAITGGFLQLFMTTTGNTQLHELLTESATMGGRENVTDALREAEITFGELVGSVDDVSETGGGIDARSDAQAADESTSDVVLGNGAQGDAGTDAGAGEGFKVDGEGLIETRESRAGFGLVEEVRRLRRRNV</sequence>
<gene>
    <name evidence="1" type="ORF">OPT61_g1458</name>
</gene>
<keyword evidence="2" id="KW-1185">Reference proteome</keyword>